<dbReference type="OrthoDB" id="8724779at2"/>
<dbReference type="PROSITE" id="PS51257">
    <property type="entry name" value="PROKAR_LIPOPROTEIN"/>
    <property type="match status" value="1"/>
</dbReference>
<sequence length="247" mass="27277">MKPFLLTLLVASLSLAGCASPEHLQANDSAHDGAPRLHPPGRVKVEYSTSFGDGSWLQEPPTEVLLLRREATQKQIGRQLALNAFLLVATRSVGFQTFSKEQLKGIPIPDVQDRSNLQNPVPTTFVNSLERTVNDRVSKDPEFRGKTFQHPIVVGGGFASLVYESLVGESTDYYLRLDLNVYKQRKSASIFNFTPPAIVNCAKRSEGARPLEEWAADSYQPLKTQLEQILAACERKVIAELGTLLAN</sequence>
<dbReference type="Proteomes" id="UP000297564">
    <property type="component" value="Unassembled WGS sequence"/>
</dbReference>
<evidence type="ECO:0000313" key="3">
    <source>
        <dbReference type="Proteomes" id="UP000297564"/>
    </source>
</evidence>
<proteinExistence type="predicted"/>
<dbReference type="RefSeq" id="WP_135286506.1">
    <property type="nucleotide sequence ID" value="NZ_SMLL01000007.1"/>
</dbReference>
<evidence type="ECO:0000313" key="2">
    <source>
        <dbReference type="EMBL" id="TFY97339.1"/>
    </source>
</evidence>
<gene>
    <name evidence="2" type="ORF">EZ242_17585</name>
</gene>
<dbReference type="AlphaFoldDB" id="A0A4Z0BG16"/>
<accession>A0A4Z0BG16</accession>
<dbReference type="EMBL" id="SMLL01000007">
    <property type="protein sequence ID" value="TFY97339.1"/>
    <property type="molecule type" value="Genomic_DNA"/>
</dbReference>
<feature type="chain" id="PRO_5021341278" description="Lipoprotein" evidence="1">
    <location>
        <begin position="20"/>
        <end position="247"/>
    </location>
</feature>
<keyword evidence="1" id="KW-0732">Signal</keyword>
<evidence type="ECO:0008006" key="4">
    <source>
        <dbReference type="Google" id="ProtNLM"/>
    </source>
</evidence>
<feature type="signal peptide" evidence="1">
    <location>
        <begin position="1"/>
        <end position="19"/>
    </location>
</feature>
<evidence type="ECO:0000256" key="1">
    <source>
        <dbReference type="SAM" id="SignalP"/>
    </source>
</evidence>
<name>A0A4Z0BG16_9BURK</name>
<protein>
    <recommendedName>
        <fullName evidence="4">Lipoprotein</fullName>
    </recommendedName>
</protein>
<comment type="caution">
    <text evidence="2">The sequence shown here is derived from an EMBL/GenBank/DDBJ whole genome shotgun (WGS) entry which is preliminary data.</text>
</comment>
<organism evidence="2 3">
    <name type="scientific">Ramlibacter rhizophilus</name>
    <dbReference type="NCBI Taxonomy" id="1781167"/>
    <lineage>
        <taxon>Bacteria</taxon>
        <taxon>Pseudomonadati</taxon>
        <taxon>Pseudomonadota</taxon>
        <taxon>Betaproteobacteria</taxon>
        <taxon>Burkholderiales</taxon>
        <taxon>Comamonadaceae</taxon>
        <taxon>Ramlibacter</taxon>
    </lineage>
</organism>
<reference evidence="2 3" key="1">
    <citation type="submission" date="2019-03" db="EMBL/GenBank/DDBJ databases">
        <title>Ramlibacter rhizophilus CCTCC AB2015357, whole genome shotgun sequence.</title>
        <authorList>
            <person name="Zhang X."/>
            <person name="Feng G."/>
            <person name="Zhu H."/>
        </authorList>
    </citation>
    <scope>NUCLEOTIDE SEQUENCE [LARGE SCALE GENOMIC DNA]</scope>
    <source>
        <strain evidence="2 3">CCTCC AB2015357</strain>
    </source>
</reference>
<keyword evidence="3" id="KW-1185">Reference proteome</keyword>